<gene>
    <name evidence="3" type="ORF">HETSPECPRED_007304</name>
</gene>
<feature type="compositionally biased region" description="Polar residues" evidence="1">
    <location>
        <begin position="22"/>
        <end position="36"/>
    </location>
</feature>
<comment type="caution">
    <text evidence="3">The sequence shown here is derived from an EMBL/GenBank/DDBJ whole genome shotgun (WGS) entry which is preliminary data.</text>
</comment>
<accession>A0A8H3IRS9</accession>
<feature type="domain" description="VWFA" evidence="2">
    <location>
        <begin position="143"/>
        <end position="339"/>
    </location>
</feature>
<keyword evidence="4" id="KW-1185">Reference proteome</keyword>
<dbReference type="SMART" id="SM00327">
    <property type="entry name" value="VWA"/>
    <property type="match status" value="1"/>
</dbReference>
<dbReference type="Gene3D" id="3.40.50.410">
    <property type="entry name" value="von Willebrand factor, type A domain"/>
    <property type="match status" value="1"/>
</dbReference>
<sequence>MPFILDPPLASPCAPHGHAFSRVTSKSNMPIFSSLRSKARKNSNKLTSSNQSTSTTQPPPPADMKRSTFGSIFSKSPSTRRPAVPAFQNNNPFSDPSIAPPAYSAAPPISPQPPVPSTSSSNNTPLTRDASEDTDFSFLSTFDTVFLIDDSGSMAGRSWRETAEALKTITPICTQHDRDGIDIYFLNEADSAEYRHVTSPSDVETIFNSVRPRGGTPTGSRLHAILKPYLRDLESKGEEGVKPLNIIVITDGQASDDVESVILSAAKRLDRLDAPAWQVGIQFFQVGEDREAKKMLEELDDALSKKGGKGKEVRDMVDTVPWVGKNGTGLNGRGILKCVLGAVVRRHDDAEGSSTLLRPGH</sequence>
<organism evidence="3 4">
    <name type="scientific">Heterodermia speciosa</name>
    <dbReference type="NCBI Taxonomy" id="116794"/>
    <lineage>
        <taxon>Eukaryota</taxon>
        <taxon>Fungi</taxon>
        <taxon>Dikarya</taxon>
        <taxon>Ascomycota</taxon>
        <taxon>Pezizomycotina</taxon>
        <taxon>Lecanoromycetes</taxon>
        <taxon>OSLEUM clade</taxon>
        <taxon>Lecanoromycetidae</taxon>
        <taxon>Caliciales</taxon>
        <taxon>Physciaceae</taxon>
        <taxon>Heterodermia</taxon>
    </lineage>
</organism>
<evidence type="ECO:0000313" key="4">
    <source>
        <dbReference type="Proteomes" id="UP000664521"/>
    </source>
</evidence>
<dbReference type="OrthoDB" id="2142040at2759"/>
<dbReference type="PANTHER" id="PTHR34706">
    <property type="entry name" value="SLR1338 PROTEIN"/>
    <property type="match status" value="1"/>
</dbReference>
<name>A0A8H3IRS9_9LECA</name>
<dbReference type="EMBL" id="CAJPDS010000050">
    <property type="protein sequence ID" value="CAF9929168.1"/>
    <property type="molecule type" value="Genomic_DNA"/>
</dbReference>
<dbReference type="AlphaFoldDB" id="A0A8H3IRS9"/>
<evidence type="ECO:0000313" key="3">
    <source>
        <dbReference type="EMBL" id="CAF9929168.1"/>
    </source>
</evidence>
<reference evidence="3" key="1">
    <citation type="submission" date="2021-03" db="EMBL/GenBank/DDBJ databases">
        <authorList>
            <person name="Tagirdzhanova G."/>
        </authorList>
    </citation>
    <scope>NUCLEOTIDE SEQUENCE</scope>
</reference>
<feature type="compositionally biased region" description="Polar residues" evidence="1">
    <location>
        <begin position="68"/>
        <end position="79"/>
    </location>
</feature>
<dbReference type="InterPro" id="IPR002035">
    <property type="entry name" value="VWF_A"/>
</dbReference>
<proteinExistence type="predicted"/>
<feature type="compositionally biased region" description="Low complexity" evidence="1">
    <location>
        <begin position="94"/>
        <end position="107"/>
    </location>
</feature>
<dbReference type="Pfam" id="PF00092">
    <property type="entry name" value="VWA"/>
    <property type="match status" value="1"/>
</dbReference>
<dbReference type="InterPro" id="IPR036465">
    <property type="entry name" value="vWFA_dom_sf"/>
</dbReference>
<evidence type="ECO:0000256" key="1">
    <source>
        <dbReference type="SAM" id="MobiDB-lite"/>
    </source>
</evidence>
<dbReference type="PANTHER" id="PTHR34706:SF1">
    <property type="entry name" value="VWFA DOMAIN-CONTAINING PROTEIN"/>
    <property type="match status" value="1"/>
</dbReference>
<protein>
    <recommendedName>
        <fullName evidence="2">VWFA domain-containing protein</fullName>
    </recommendedName>
</protein>
<feature type="compositionally biased region" description="Low complexity" evidence="1">
    <location>
        <begin position="47"/>
        <end position="56"/>
    </location>
</feature>
<dbReference type="PROSITE" id="PS50234">
    <property type="entry name" value="VWFA"/>
    <property type="match status" value="1"/>
</dbReference>
<dbReference type="Proteomes" id="UP000664521">
    <property type="component" value="Unassembled WGS sequence"/>
</dbReference>
<feature type="region of interest" description="Disordered" evidence="1">
    <location>
        <begin position="20"/>
        <end position="132"/>
    </location>
</feature>
<evidence type="ECO:0000259" key="2">
    <source>
        <dbReference type="PROSITE" id="PS50234"/>
    </source>
</evidence>
<dbReference type="SUPFAM" id="SSF53300">
    <property type="entry name" value="vWA-like"/>
    <property type="match status" value="1"/>
</dbReference>